<protein>
    <submittedName>
        <fullName evidence="2">Alpha/beta hydrolase</fullName>
    </submittedName>
</protein>
<dbReference type="PANTHER" id="PTHR43433:SF10">
    <property type="entry name" value="AB HYDROLASE-1 DOMAIN-CONTAINING PROTEIN"/>
    <property type="match status" value="1"/>
</dbReference>
<dbReference type="OrthoDB" id="9890at2157"/>
<keyword evidence="2" id="KW-0378">Hydrolase</keyword>
<dbReference type="Proteomes" id="UP000037729">
    <property type="component" value="Unassembled WGS sequence"/>
</dbReference>
<gene>
    <name evidence="2" type="ORF">AMS69_04725</name>
</gene>
<dbReference type="InterPro" id="IPR000073">
    <property type="entry name" value="AB_hydrolase_1"/>
</dbReference>
<dbReference type="PANTHER" id="PTHR43433">
    <property type="entry name" value="HYDROLASE, ALPHA/BETA FOLD FAMILY PROTEIN"/>
    <property type="match status" value="1"/>
</dbReference>
<evidence type="ECO:0000313" key="2">
    <source>
        <dbReference type="EMBL" id="KOX95159.1"/>
    </source>
</evidence>
<dbReference type="AlphaFoldDB" id="A0A0M9AMP5"/>
<dbReference type="EMBL" id="LIUF01000001">
    <property type="protein sequence ID" value="KOX95159.1"/>
    <property type="molecule type" value="Genomic_DNA"/>
</dbReference>
<proteinExistence type="predicted"/>
<dbReference type="Gene3D" id="3.40.50.1820">
    <property type="entry name" value="alpha/beta hydrolase"/>
    <property type="match status" value="1"/>
</dbReference>
<dbReference type="PATRIC" id="fig|1705562.3.peg.1925"/>
<dbReference type="InterPro" id="IPR050471">
    <property type="entry name" value="AB_hydrolase"/>
</dbReference>
<accession>A0A0M9AMP5</accession>
<sequence length="298" mass="31552">MGSAPPIPATDWLPDDAETETLSLPDGRRLAYATYGDADGYPVLFCHGTPGSHVAARLLAAPAWERGVRLIAPDRPGIGNSEDASVTLEDWPDDAAHLLSHLDVDAAGAVGFSGGGPFALACHRLPEIERLALLGSSGPPSVGTTGRVQQFVGALSRHAPWALGRLFRLQRWVAVRRDPAYAVGFVAEETPETDALAADEVARIVRADMLTSMARGPSGIIREQRLLSQPWPFALEDISVPVSVFQGQNDANVAPSTGKALAQRLPDASFESVDSDHLGTVTAAGDDALTAVQRRTRV</sequence>
<comment type="caution">
    <text evidence="2">The sequence shown here is derived from an EMBL/GenBank/DDBJ whole genome shotgun (WGS) entry which is preliminary data.</text>
</comment>
<dbReference type="InterPro" id="IPR029058">
    <property type="entry name" value="AB_hydrolase_fold"/>
</dbReference>
<reference evidence="2 3" key="1">
    <citation type="submission" date="2015-08" db="EMBL/GenBank/DDBJ databases">
        <title>Genomes of Isolates from Cabo Rojo, PR.</title>
        <authorList>
            <person name="Sanchez-Nieves R.L."/>
            <person name="Montalvo-Rodriguez R."/>
        </authorList>
    </citation>
    <scope>NUCLEOTIDE SEQUENCE [LARGE SCALE GENOMIC DNA]</scope>
    <source>
        <strain evidence="2 3">SL3</strain>
    </source>
</reference>
<dbReference type="SUPFAM" id="SSF53474">
    <property type="entry name" value="alpha/beta-Hydrolases"/>
    <property type="match status" value="1"/>
</dbReference>
<dbReference type="RefSeq" id="WP_053966913.1">
    <property type="nucleotide sequence ID" value="NZ_JAWJXX010000021.1"/>
</dbReference>
<organism evidence="2 3">
    <name type="scientific">Haloarcula rubripromontorii</name>
    <dbReference type="NCBI Taxonomy" id="1705562"/>
    <lineage>
        <taxon>Archaea</taxon>
        <taxon>Methanobacteriati</taxon>
        <taxon>Methanobacteriota</taxon>
        <taxon>Stenosarchaea group</taxon>
        <taxon>Halobacteria</taxon>
        <taxon>Halobacteriales</taxon>
        <taxon>Haloarculaceae</taxon>
        <taxon>Haloarcula</taxon>
    </lineage>
</organism>
<evidence type="ECO:0000259" key="1">
    <source>
        <dbReference type="Pfam" id="PF00561"/>
    </source>
</evidence>
<dbReference type="STRING" id="1705562.AMS69_04725"/>
<keyword evidence="3" id="KW-1185">Reference proteome</keyword>
<dbReference type="GO" id="GO:0016787">
    <property type="term" value="F:hydrolase activity"/>
    <property type="evidence" value="ECO:0007669"/>
    <property type="project" value="UniProtKB-KW"/>
</dbReference>
<evidence type="ECO:0000313" key="3">
    <source>
        <dbReference type="Proteomes" id="UP000037729"/>
    </source>
</evidence>
<feature type="domain" description="AB hydrolase-1" evidence="1">
    <location>
        <begin position="41"/>
        <end position="278"/>
    </location>
</feature>
<dbReference type="Pfam" id="PF00561">
    <property type="entry name" value="Abhydrolase_1"/>
    <property type="match status" value="1"/>
</dbReference>
<name>A0A0M9AMP5_9EURY</name>